<feature type="signal peptide" evidence="1">
    <location>
        <begin position="1"/>
        <end position="18"/>
    </location>
</feature>
<name>A0A091B2S2_9GAMM</name>
<gene>
    <name evidence="2" type="ORF">N787_13425</name>
</gene>
<evidence type="ECO:0000313" key="2">
    <source>
        <dbReference type="EMBL" id="KFN45189.1"/>
    </source>
</evidence>
<dbReference type="AlphaFoldDB" id="A0A091B2S2"/>
<keyword evidence="3" id="KW-1185">Reference proteome</keyword>
<protein>
    <recommendedName>
        <fullName evidence="4">Lipoprotein</fullName>
    </recommendedName>
</protein>
<accession>A0A091B2S2</accession>
<evidence type="ECO:0008006" key="4">
    <source>
        <dbReference type="Google" id="ProtNLM"/>
    </source>
</evidence>
<evidence type="ECO:0000256" key="1">
    <source>
        <dbReference type="SAM" id="SignalP"/>
    </source>
</evidence>
<proteinExistence type="predicted"/>
<dbReference type="PROSITE" id="PS51257">
    <property type="entry name" value="PROKAR_LIPOPROTEIN"/>
    <property type="match status" value="1"/>
</dbReference>
<feature type="chain" id="PRO_5001869400" description="Lipoprotein" evidence="1">
    <location>
        <begin position="19"/>
        <end position="415"/>
    </location>
</feature>
<organism evidence="2 3">
    <name type="scientific">Arenimonas metalli CF5-1</name>
    <dbReference type="NCBI Taxonomy" id="1384056"/>
    <lineage>
        <taxon>Bacteria</taxon>
        <taxon>Pseudomonadati</taxon>
        <taxon>Pseudomonadota</taxon>
        <taxon>Gammaproteobacteria</taxon>
        <taxon>Lysobacterales</taxon>
        <taxon>Lysobacteraceae</taxon>
        <taxon>Arenimonas</taxon>
    </lineage>
</organism>
<dbReference type="OrthoDB" id="5965192at2"/>
<dbReference type="PATRIC" id="fig|1384056.3.peg.2005"/>
<dbReference type="RefSeq" id="WP_034213576.1">
    <property type="nucleotide sequence ID" value="NZ_AVCK01000032.1"/>
</dbReference>
<dbReference type="EMBL" id="AVCK01000032">
    <property type="protein sequence ID" value="KFN45189.1"/>
    <property type="molecule type" value="Genomic_DNA"/>
</dbReference>
<comment type="caution">
    <text evidence="2">The sequence shown here is derived from an EMBL/GenBank/DDBJ whole genome shotgun (WGS) entry which is preliminary data.</text>
</comment>
<dbReference type="NCBIfam" id="NF041516">
    <property type="entry name" value="PA2928_fam"/>
    <property type="match status" value="1"/>
</dbReference>
<keyword evidence="1" id="KW-0732">Signal</keyword>
<dbReference type="InterPro" id="IPR048161">
    <property type="entry name" value="PA2928-like"/>
</dbReference>
<reference evidence="2 3" key="1">
    <citation type="submission" date="2013-09" db="EMBL/GenBank/DDBJ databases">
        <title>Genome sequencing of Arenimonas metalli.</title>
        <authorList>
            <person name="Chen F."/>
            <person name="Wang G."/>
        </authorList>
    </citation>
    <scope>NUCLEOTIDE SEQUENCE [LARGE SCALE GENOMIC DNA]</scope>
    <source>
        <strain evidence="2 3">CF5-1</strain>
    </source>
</reference>
<dbReference type="Proteomes" id="UP000029393">
    <property type="component" value="Unassembled WGS sequence"/>
</dbReference>
<sequence length="415" mass="45190">MPAILRLLMLLAALGLSACGGGTRLEPREVQGYAALVDDGGQPRLWLLTRQEETRESSNPTRRGPSSRKLVLVHFDLHAFDPMTARPLWTRRVHSFKAQDGLVGPVVGSTVRGRLLGQDGDRVWLVIGRDPRAVATSDGRLLDDAECIVTRHPQLAGMLPEDPQRYGFDAGLVFMAADASQYAVRGPGGALSAYTPPPKPAVIVGHEAAKVPLRPTGDWPLRLVDFGGRWLGLFTGPEAEDAAVDPFGRHLAFPYTVIDEGALARRTLWWGTVESVQPFDERFDRLTAMTALEGSPTFLRGRFVRQPGSDLPLAPPGAPGLLVWHNTRIDREGRLAMTRLDGALARAWTRELPLSDSPSNAHLPTCVWTLPERLVVVGELATTQGERVLREVHVVSVDPATGELAAWNVQRGAAP</sequence>
<evidence type="ECO:0000313" key="3">
    <source>
        <dbReference type="Proteomes" id="UP000029393"/>
    </source>
</evidence>
<dbReference type="STRING" id="1384056.N787_13425"/>